<dbReference type="InterPro" id="IPR012292">
    <property type="entry name" value="Globin/Proto"/>
</dbReference>
<evidence type="ECO:0000256" key="7">
    <source>
        <dbReference type="SAM" id="MobiDB-lite"/>
    </source>
</evidence>
<protein>
    <submittedName>
        <fullName evidence="9">Tdrd9 protein</fullName>
    </submittedName>
</protein>
<dbReference type="GO" id="GO:0016787">
    <property type="term" value="F:hydrolase activity"/>
    <property type="evidence" value="ECO:0007669"/>
    <property type="project" value="UniProtKB-KW"/>
</dbReference>
<evidence type="ECO:0000256" key="3">
    <source>
        <dbReference type="ARBA" id="ARBA00022723"/>
    </source>
</evidence>
<feature type="region of interest" description="Disordered" evidence="7">
    <location>
        <begin position="209"/>
        <end position="233"/>
    </location>
</feature>
<dbReference type="EMBL" id="CAJNJA010052697">
    <property type="protein sequence ID" value="CAE7847670.1"/>
    <property type="molecule type" value="Genomic_DNA"/>
</dbReference>
<evidence type="ECO:0000256" key="6">
    <source>
        <dbReference type="ARBA" id="ARBA00023004"/>
    </source>
</evidence>
<dbReference type="SMART" id="SM00847">
    <property type="entry name" value="HA2"/>
    <property type="match status" value="1"/>
</dbReference>
<evidence type="ECO:0000256" key="5">
    <source>
        <dbReference type="ARBA" id="ARBA00022806"/>
    </source>
</evidence>
<comment type="caution">
    <text evidence="9">The sequence shown here is derived from an EMBL/GenBank/DDBJ whole genome shotgun (WGS) entry which is preliminary data.</text>
</comment>
<dbReference type="OrthoDB" id="436832at2759"/>
<evidence type="ECO:0000256" key="2">
    <source>
        <dbReference type="ARBA" id="ARBA00022617"/>
    </source>
</evidence>
<dbReference type="PANTHER" id="PTHR18934">
    <property type="entry name" value="ATP-DEPENDENT RNA HELICASE"/>
    <property type="match status" value="1"/>
</dbReference>
<dbReference type="InterPro" id="IPR001486">
    <property type="entry name" value="Hemoglobin_trunc"/>
</dbReference>
<keyword evidence="3" id="KW-0479">Metal-binding</keyword>
<proteinExistence type="predicted"/>
<dbReference type="Gene3D" id="1.10.490.10">
    <property type="entry name" value="Globins"/>
    <property type="match status" value="1"/>
</dbReference>
<keyword evidence="2" id="KW-0349">Heme</keyword>
<gene>
    <name evidence="9" type="primary">Tdrd9</name>
    <name evidence="9" type="ORF">SNEC2469_LOCUS26155</name>
</gene>
<dbReference type="GO" id="GO:0046872">
    <property type="term" value="F:metal ion binding"/>
    <property type="evidence" value="ECO:0007669"/>
    <property type="project" value="UniProtKB-KW"/>
</dbReference>
<evidence type="ECO:0000256" key="1">
    <source>
        <dbReference type="ARBA" id="ARBA00022448"/>
    </source>
</evidence>
<feature type="compositionally biased region" description="Basic residues" evidence="7">
    <location>
        <begin position="222"/>
        <end position="231"/>
    </location>
</feature>
<evidence type="ECO:0000313" key="9">
    <source>
        <dbReference type="EMBL" id="CAE7847670.1"/>
    </source>
</evidence>
<dbReference type="PANTHER" id="PTHR18934:SF221">
    <property type="entry name" value="ATP-DEPENDENT RNA HELICASE DHX34-RELATED"/>
    <property type="match status" value="1"/>
</dbReference>
<evidence type="ECO:0000313" key="10">
    <source>
        <dbReference type="Proteomes" id="UP000601435"/>
    </source>
</evidence>
<keyword evidence="5" id="KW-0547">Nucleotide-binding</keyword>
<dbReference type="SUPFAM" id="SSF46458">
    <property type="entry name" value="Globin-like"/>
    <property type="match status" value="1"/>
</dbReference>
<dbReference type="GO" id="GO:0003723">
    <property type="term" value="F:RNA binding"/>
    <property type="evidence" value="ECO:0007669"/>
    <property type="project" value="TreeGrafter"/>
</dbReference>
<evidence type="ECO:0000259" key="8">
    <source>
        <dbReference type="SMART" id="SM00847"/>
    </source>
</evidence>
<dbReference type="Pfam" id="PF21010">
    <property type="entry name" value="HA2_C"/>
    <property type="match status" value="1"/>
</dbReference>
<reference evidence="9" key="1">
    <citation type="submission" date="2021-02" db="EMBL/GenBank/DDBJ databases">
        <authorList>
            <person name="Dougan E. K."/>
            <person name="Rhodes N."/>
            <person name="Thang M."/>
            <person name="Chan C."/>
        </authorList>
    </citation>
    <scope>NUCLEOTIDE SEQUENCE</scope>
</reference>
<keyword evidence="4" id="KW-0378">Hydrolase</keyword>
<feature type="domain" description="Helicase-associated" evidence="8">
    <location>
        <begin position="286"/>
        <end position="392"/>
    </location>
</feature>
<sequence>MGHVEDASDACLFLRLGGRPNLERIVYELYDLMRFDSLLGPQFERFARTDTTFMRLKIRTVDFLEWLLGGPYVYDGPDLFVAHASMHIDNLSYTQMMKLYQQVLVGIDDIDELSKQELLQVLEAQRGPVVDPYKEFEREHEERWQRLKEEREIREKKLGKKKFKSFETRILEQERAKGSPPAQDFLEVMARTAGVSDVSLHRPASVRQVASPPLASGEIPRRTKHKKKTRPHSAENCVTVDFTPCADEVKQLSHRFSELLPRLGALPARRLLQLTVQPPPGDRLEDAVCTLVELGALTSRRDEQARITILGRMAIVLPLDLRLCRLVLFGALFGCAADAVVMAAALSGQDPFSSPMHMVIKDHLKYARALAKSFESRWHFDGGALSEPIMLRNLFKAWLKGLSQEGEGTLGSRLRVQLGASQRSMLLKHSQEFAKDHAVMPKRLTHLALSVVEIAQRTLEFLAPNTPEPTDGHLPSPSRRRLEALLAALGVQPPLLVKDANAAAEPQPVFDRVGILGVPVARNPQDLLEDRVQQLQKPLRRLATGNFE</sequence>
<accession>A0A812ZZA9</accession>
<feature type="non-terminal residue" evidence="9">
    <location>
        <position position="548"/>
    </location>
</feature>
<keyword evidence="6" id="KW-0408">Iron</keyword>
<keyword evidence="10" id="KW-1185">Reference proteome</keyword>
<dbReference type="GO" id="GO:0004386">
    <property type="term" value="F:helicase activity"/>
    <property type="evidence" value="ECO:0007669"/>
    <property type="project" value="UniProtKB-KW"/>
</dbReference>
<dbReference type="GO" id="GO:0019825">
    <property type="term" value="F:oxygen binding"/>
    <property type="evidence" value="ECO:0007669"/>
    <property type="project" value="InterPro"/>
</dbReference>
<keyword evidence="1" id="KW-0813">Transport</keyword>
<dbReference type="Proteomes" id="UP000601435">
    <property type="component" value="Unassembled WGS sequence"/>
</dbReference>
<organism evidence="9 10">
    <name type="scientific">Symbiodinium necroappetens</name>
    <dbReference type="NCBI Taxonomy" id="1628268"/>
    <lineage>
        <taxon>Eukaryota</taxon>
        <taxon>Sar</taxon>
        <taxon>Alveolata</taxon>
        <taxon>Dinophyceae</taxon>
        <taxon>Suessiales</taxon>
        <taxon>Symbiodiniaceae</taxon>
        <taxon>Symbiodinium</taxon>
    </lineage>
</organism>
<keyword evidence="5" id="KW-0067">ATP-binding</keyword>
<keyword evidence="5" id="KW-0347">Helicase</keyword>
<evidence type="ECO:0000256" key="4">
    <source>
        <dbReference type="ARBA" id="ARBA00022801"/>
    </source>
</evidence>
<dbReference type="Pfam" id="PF01152">
    <property type="entry name" value="Bac_globin"/>
    <property type="match status" value="1"/>
</dbReference>
<dbReference type="AlphaFoldDB" id="A0A812ZZA9"/>
<dbReference type="InterPro" id="IPR009050">
    <property type="entry name" value="Globin-like_sf"/>
</dbReference>
<dbReference type="Gene3D" id="1.20.120.1080">
    <property type="match status" value="1"/>
</dbReference>
<dbReference type="GO" id="GO:0020037">
    <property type="term" value="F:heme binding"/>
    <property type="evidence" value="ECO:0007669"/>
    <property type="project" value="InterPro"/>
</dbReference>
<dbReference type="InterPro" id="IPR007502">
    <property type="entry name" value="Helicase-assoc_dom"/>
</dbReference>
<name>A0A812ZZA9_9DINO</name>